<accession>A0A3B1DMP2</accession>
<evidence type="ECO:0000313" key="11">
    <source>
        <dbReference type="EMBL" id="VAX38093.1"/>
    </source>
</evidence>
<dbReference type="InterPro" id="IPR011995">
    <property type="entry name" value="OMPdecase_type-2"/>
</dbReference>
<evidence type="ECO:0000256" key="9">
    <source>
        <dbReference type="ARBA" id="ARBA00049157"/>
    </source>
</evidence>
<dbReference type="GO" id="GO:0004590">
    <property type="term" value="F:orotidine-5'-phosphate decarboxylase activity"/>
    <property type="evidence" value="ECO:0007669"/>
    <property type="project" value="UniProtKB-EC"/>
</dbReference>
<organism evidence="11">
    <name type="scientific">hydrothermal vent metagenome</name>
    <dbReference type="NCBI Taxonomy" id="652676"/>
    <lineage>
        <taxon>unclassified sequences</taxon>
        <taxon>metagenomes</taxon>
        <taxon>ecological metagenomes</taxon>
    </lineage>
</organism>
<protein>
    <recommendedName>
        <fullName evidence="4">Orotidine 5'-phosphate decarboxylase</fullName>
        <ecNumber evidence="3">4.1.1.23</ecNumber>
    </recommendedName>
    <alternativeName>
        <fullName evidence="8">OMP decarboxylase</fullName>
    </alternativeName>
</protein>
<evidence type="ECO:0000256" key="7">
    <source>
        <dbReference type="ARBA" id="ARBA00023239"/>
    </source>
</evidence>
<dbReference type="PANTHER" id="PTHR43375:SF1">
    <property type="entry name" value="OROTIDINE 5'-PHOSPHATE DECARBOXYLASE"/>
    <property type="match status" value="1"/>
</dbReference>
<keyword evidence="6" id="KW-0665">Pyrimidine biosynthesis</keyword>
<keyword evidence="5" id="KW-0210">Decarboxylase</keyword>
<dbReference type="InterPro" id="IPR011060">
    <property type="entry name" value="RibuloseP-bd_barrel"/>
</dbReference>
<dbReference type="UniPathway" id="UPA00070">
    <property type="reaction ID" value="UER00120"/>
</dbReference>
<gene>
    <name evidence="11" type="ORF">MNBD_PLANCTO02-1932</name>
</gene>
<evidence type="ECO:0000256" key="6">
    <source>
        <dbReference type="ARBA" id="ARBA00022975"/>
    </source>
</evidence>
<evidence type="ECO:0000256" key="4">
    <source>
        <dbReference type="ARBA" id="ARBA00021923"/>
    </source>
</evidence>
<dbReference type="InterPro" id="IPR013785">
    <property type="entry name" value="Aldolase_TIM"/>
</dbReference>
<dbReference type="SUPFAM" id="SSF51366">
    <property type="entry name" value="Ribulose-phoshate binding barrel"/>
    <property type="match status" value="1"/>
</dbReference>
<evidence type="ECO:0000259" key="10">
    <source>
        <dbReference type="SMART" id="SM00934"/>
    </source>
</evidence>
<evidence type="ECO:0000256" key="1">
    <source>
        <dbReference type="ARBA" id="ARBA00004861"/>
    </source>
</evidence>
<evidence type="ECO:0000256" key="8">
    <source>
        <dbReference type="ARBA" id="ARBA00033428"/>
    </source>
</evidence>
<reference evidence="11" key="1">
    <citation type="submission" date="2018-06" db="EMBL/GenBank/DDBJ databases">
        <authorList>
            <person name="Zhirakovskaya E."/>
        </authorList>
    </citation>
    <scope>NUCLEOTIDE SEQUENCE</scope>
</reference>
<comment type="similarity">
    <text evidence="2">Belongs to the OMP decarboxylase family. Type 2 subfamily.</text>
</comment>
<evidence type="ECO:0000256" key="2">
    <source>
        <dbReference type="ARBA" id="ARBA00008847"/>
    </source>
</evidence>
<dbReference type="GO" id="GO:0044205">
    <property type="term" value="P:'de novo' UMP biosynthetic process"/>
    <property type="evidence" value="ECO:0007669"/>
    <property type="project" value="UniProtKB-UniPathway"/>
</dbReference>
<dbReference type="PANTHER" id="PTHR43375">
    <property type="entry name" value="OROTIDINE 5'-PHOSPHATE DECARBOXYLASE"/>
    <property type="match status" value="1"/>
</dbReference>
<evidence type="ECO:0000256" key="3">
    <source>
        <dbReference type="ARBA" id="ARBA00012321"/>
    </source>
</evidence>
<dbReference type="EMBL" id="UOGL01000164">
    <property type="protein sequence ID" value="VAX38093.1"/>
    <property type="molecule type" value="Genomic_DNA"/>
</dbReference>
<dbReference type="EC" id="4.1.1.23" evidence="3"/>
<dbReference type="CDD" id="cd04725">
    <property type="entry name" value="OMP_decarboxylase_like"/>
    <property type="match status" value="1"/>
</dbReference>
<evidence type="ECO:0000256" key="5">
    <source>
        <dbReference type="ARBA" id="ARBA00022793"/>
    </source>
</evidence>
<dbReference type="PROSITE" id="PS00156">
    <property type="entry name" value="OMPDECASE"/>
    <property type="match status" value="1"/>
</dbReference>
<feature type="domain" description="Orotidine 5'-phosphate decarboxylase" evidence="10">
    <location>
        <begin position="18"/>
        <end position="287"/>
    </location>
</feature>
<dbReference type="NCBIfam" id="TIGR02127">
    <property type="entry name" value="pyrF_sub2"/>
    <property type="match status" value="1"/>
</dbReference>
<dbReference type="InterPro" id="IPR018089">
    <property type="entry name" value="OMPdecase_AS"/>
</dbReference>
<dbReference type="AlphaFoldDB" id="A0A3B1DMP2"/>
<name>A0A3B1DMP2_9ZZZZ</name>
<dbReference type="Gene3D" id="3.20.20.70">
    <property type="entry name" value="Aldolase class I"/>
    <property type="match status" value="1"/>
</dbReference>
<sequence>MSHFATRLHHAICQKKTSALVGLDPRFDLLPQEIIAAARASQTDKASVVAAAFEQFCLRVIDVVAPLVPAVKPQAAFFEEWGPAGMRALCNVIAAARKAGLIVICDAKRGDIGSTAEAYARGWLGGATPEYPWQADALTVNPYMGVDTLQPFVDVAVERGAGIYVLVRTSNSGSGVFQDRCSDDLPLYRHVANEVERLAEKTAEKTSTKGDGYGCVGAVVGATYPKELVELRACMPHAPLLVPGYGSQGGGAADVMAAFDSNGLGGLINSSRGINFAYQRSPYKEEFGETQWEAAIEAATHAMIKDLTWQ</sequence>
<dbReference type="InterPro" id="IPR001754">
    <property type="entry name" value="OMPdeCOase_dom"/>
</dbReference>
<dbReference type="GO" id="GO:0006207">
    <property type="term" value="P:'de novo' pyrimidine nucleobase biosynthetic process"/>
    <property type="evidence" value="ECO:0007669"/>
    <property type="project" value="InterPro"/>
</dbReference>
<comment type="pathway">
    <text evidence="1">Pyrimidine metabolism; UMP biosynthesis via de novo pathway; UMP from orotate: step 2/2.</text>
</comment>
<dbReference type="HAMAP" id="MF_01215">
    <property type="entry name" value="OMPdecase_type2"/>
    <property type="match status" value="1"/>
</dbReference>
<dbReference type="Pfam" id="PF00215">
    <property type="entry name" value="OMPdecase"/>
    <property type="match status" value="1"/>
</dbReference>
<keyword evidence="7 11" id="KW-0456">Lyase</keyword>
<dbReference type="SMART" id="SM00934">
    <property type="entry name" value="OMPdecase"/>
    <property type="match status" value="1"/>
</dbReference>
<comment type="catalytic activity">
    <reaction evidence="9">
        <text>orotidine 5'-phosphate + H(+) = UMP + CO2</text>
        <dbReference type="Rhea" id="RHEA:11596"/>
        <dbReference type="ChEBI" id="CHEBI:15378"/>
        <dbReference type="ChEBI" id="CHEBI:16526"/>
        <dbReference type="ChEBI" id="CHEBI:57538"/>
        <dbReference type="ChEBI" id="CHEBI:57865"/>
        <dbReference type="EC" id="4.1.1.23"/>
    </reaction>
</comment>
<proteinExistence type="inferred from homology"/>